<feature type="compositionally biased region" description="Basic residues" evidence="1">
    <location>
        <begin position="113"/>
        <end position="123"/>
    </location>
</feature>
<organism evidence="2 3">
    <name type="scientific">Ancylostoma duodenale</name>
    <dbReference type="NCBI Taxonomy" id="51022"/>
    <lineage>
        <taxon>Eukaryota</taxon>
        <taxon>Metazoa</taxon>
        <taxon>Ecdysozoa</taxon>
        <taxon>Nematoda</taxon>
        <taxon>Chromadorea</taxon>
        <taxon>Rhabditida</taxon>
        <taxon>Rhabditina</taxon>
        <taxon>Rhabditomorpha</taxon>
        <taxon>Strongyloidea</taxon>
        <taxon>Ancylostomatidae</taxon>
        <taxon>Ancylostomatinae</taxon>
        <taxon>Ancylostoma</taxon>
    </lineage>
</organism>
<dbReference type="EMBL" id="KN770548">
    <property type="protein sequence ID" value="KIH45956.1"/>
    <property type="molecule type" value="Genomic_DNA"/>
</dbReference>
<reference evidence="2 3" key="1">
    <citation type="submission" date="2013-12" db="EMBL/GenBank/DDBJ databases">
        <title>Draft genome of the parsitic nematode Ancylostoma duodenale.</title>
        <authorList>
            <person name="Mitreva M."/>
        </authorList>
    </citation>
    <scope>NUCLEOTIDE SEQUENCE [LARGE SCALE GENOMIC DNA]</scope>
    <source>
        <strain evidence="2 3">Zhejiang</strain>
    </source>
</reference>
<dbReference type="AlphaFoldDB" id="A0A0C2FM79"/>
<evidence type="ECO:0000313" key="2">
    <source>
        <dbReference type="EMBL" id="KIH45956.1"/>
    </source>
</evidence>
<feature type="region of interest" description="Disordered" evidence="1">
    <location>
        <begin position="1"/>
        <end position="33"/>
    </location>
</feature>
<evidence type="ECO:0000256" key="1">
    <source>
        <dbReference type="SAM" id="MobiDB-lite"/>
    </source>
</evidence>
<evidence type="ECO:0000313" key="3">
    <source>
        <dbReference type="Proteomes" id="UP000054047"/>
    </source>
</evidence>
<accession>A0A0C2FM79</accession>
<protein>
    <submittedName>
        <fullName evidence="2">Uncharacterized protein</fullName>
    </submittedName>
</protein>
<name>A0A0C2FM79_9BILA</name>
<gene>
    <name evidence="2" type="ORF">ANCDUO_23994</name>
</gene>
<feature type="region of interest" description="Disordered" evidence="1">
    <location>
        <begin position="101"/>
        <end position="123"/>
    </location>
</feature>
<proteinExistence type="predicted"/>
<sequence>MGIIGIGMKTISPPSKPPPPKPPKKNTRQPLMHLDNSTCLSLRILTKGQIFLVLREETTIQDSGNSVRNLMGGGASENAWSTIMLFMDIGGPGMATAFLKTTCPSPKPPPPKPPKKKTRQPPI</sequence>
<dbReference type="Proteomes" id="UP000054047">
    <property type="component" value="Unassembled WGS sequence"/>
</dbReference>
<keyword evidence="3" id="KW-1185">Reference proteome</keyword>